<reference evidence="2" key="2">
    <citation type="submission" date="2020-11" db="EMBL/GenBank/DDBJ databases">
        <authorList>
            <person name="McCartney M.A."/>
            <person name="Auch B."/>
            <person name="Kono T."/>
            <person name="Mallez S."/>
            <person name="Becker A."/>
            <person name="Gohl D.M."/>
            <person name="Silverstein K.A.T."/>
            <person name="Koren S."/>
            <person name="Bechman K.B."/>
            <person name="Herman A."/>
            <person name="Abrahante J.E."/>
            <person name="Garbe J."/>
        </authorList>
    </citation>
    <scope>NUCLEOTIDE SEQUENCE</scope>
    <source>
        <strain evidence="2">Duluth1</strain>
        <tissue evidence="2">Whole animal</tissue>
    </source>
</reference>
<accession>A0A9D4JHY7</accession>
<evidence type="ECO:0000313" key="2">
    <source>
        <dbReference type="EMBL" id="KAH3810829.1"/>
    </source>
</evidence>
<sequence length="62" mass="6645">MAKRWLSLTLGVEQFAASRDSNPGPTAIKAGSPPNEQTGPKSNPTIPHKFGSRMCTFSLSNK</sequence>
<evidence type="ECO:0000313" key="3">
    <source>
        <dbReference type="Proteomes" id="UP000828390"/>
    </source>
</evidence>
<proteinExistence type="predicted"/>
<name>A0A9D4JHY7_DREPO</name>
<dbReference type="AlphaFoldDB" id="A0A9D4JHY7"/>
<comment type="caution">
    <text evidence="2">The sequence shown here is derived from an EMBL/GenBank/DDBJ whole genome shotgun (WGS) entry which is preliminary data.</text>
</comment>
<protein>
    <submittedName>
        <fullName evidence="2">Uncharacterized protein</fullName>
    </submittedName>
</protein>
<keyword evidence="3" id="KW-1185">Reference proteome</keyword>
<dbReference type="Proteomes" id="UP000828390">
    <property type="component" value="Unassembled WGS sequence"/>
</dbReference>
<feature type="compositionally biased region" description="Polar residues" evidence="1">
    <location>
        <begin position="34"/>
        <end position="45"/>
    </location>
</feature>
<gene>
    <name evidence="2" type="ORF">DPMN_139227</name>
</gene>
<reference evidence="2" key="1">
    <citation type="journal article" date="2019" name="bioRxiv">
        <title>The Genome of the Zebra Mussel, Dreissena polymorpha: A Resource for Invasive Species Research.</title>
        <authorList>
            <person name="McCartney M.A."/>
            <person name="Auch B."/>
            <person name="Kono T."/>
            <person name="Mallez S."/>
            <person name="Zhang Y."/>
            <person name="Obille A."/>
            <person name="Becker A."/>
            <person name="Abrahante J.E."/>
            <person name="Garbe J."/>
            <person name="Badalamenti J.P."/>
            <person name="Herman A."/>
            <person name="Mangelson H."/>
            <person name="Liachko I."/>
            <person name="Sullivan S."/>
            <person name="Sone E.D."/>
            <person name="Koren S."/>
            <person name="Silverstein K.A.T."/>
            <person name="Beckman K.B."/>
            <person name="Gohl D.M."/>
        </authorList>
    </citation>
    <scope>NUCLEOTIDE SEQUENCE</scope>
    <source>
        <strain evidence="2">Duluth1</strain>
        <tissue evidence="2">Whole animal</tissue>
    </source>
</reference>
<feature type="region of interest" description="Disordered" evidence="1">
    <location>
        <begin position="17"/>
        <end position="62"/>
    </location>
</feature>
<organism evidence="2 3">
    <name type="scientific">Dreissena polymorpha</name>
    <name type="common">Zebra mussel</name>
    <name type="synonym">Mytilus polymorpha</name>
    <dbReference type="NCBI Taxonomy" id="45954"/>
    <lineage>
        <taxon>Eukaryota</taxon>
        <taxon>Metazoa</taxon>
        <taxon>Spiralia</taxon>
        <taxon>Lophotrochozoa</taxon>
        <taxon>Mollusca</taxon>
        <taxon>Bivalvia</taxon>
        <taxon>Autobranchia</taxon>
        <taxon>Heteroconchia</taxon>
        <taxon>Euheterodonta</taxon>
        <taxon>Imparidentia</taxon>
        <taxon>Neoheterodontei</taxon>
        <taxon>Myida</taxon>
        <taxon>Dreissenoidea</taxon>
        <taxon>Dreissenidae</taxon>
        <taxon>Dreissena</taxon>
    </lineage>
</organism>
<dbReference type="EMBL" id="JAIWYP010000006">
    <property type="protein sequence ID" value="KAH3810829.1"/>
    <property type="molecule type" value="Genomic_DNA"/>
</dbReference>
<evidence type="ECO:0000256" key="1">
    <source>
        <dbReference type="SAM" id="MobiDB-lite"/>
    </source>
</evidence>